<reference evidence="2 3" key="1">
    <citation type="submission" date="2024-01" db="EMBL/GenBank/DDBJ databases">
        <authorList>
            <person name="Allen C."/>
            <person name="Tagirdzhanova G."/>
        </authorList>
    </citation>
    <scope>NUCLEOTIDE SEQUENCE [LARGE SCALE GENOMIC DNA]</scope>
</reference>
<name>A0ABP0CRJ3_9PEZI</name>
<feature type="region of interest" description="Disordered" evidence="1">
    <location>
        <begin position="651"/>
        <end position="702"/>
    </location>
</feature>
<feature type="compositionally biased region" description="Basic and acidic residues" evidence="1">
    <location>
        <begin position="185"/>
        <end position="208"/>
    </location>
</feature>
<organism evidence="2 3">
    <name type="scientific">Sporothrix bragantina</name>
    <dbReference type="NCBI Taxonomy" id="671064"/>
    <lineage>
        <taxon>Eukaryota</taxon>
        <taxon>Fungi</taxon>
        <taxon>Dikarya</taxon>
        <taxon>Ascomycota</taxon>
        <taxon>Pezizomycotina</taxon>
        <taxon>Sordariomycetes</taxon>
        <taxon>Sordariomycetidae</taxon>
        <taxon>Ophiostomatales</taxon>
        <taxon>Ophiostomataceae</taxon>
        <taxon>Sporothrix</taxon>
    </lineage>
</organism>
<proteinExistence type="predicted"/>
<feature type="region of interest" description="Disordered" evidence="1">
    <location>
        <begin position="183"/>
        <end position="223"/>
    </location>
</feature>
<feature type="region of interest" description="Disordered" evidence="1">
    <location>
        <begin position="45"/>
        <end position="117"/>
    </location>
</feature>
<feature type="compositionally biased region" description="Pro residues" evidence="1">
    <location>
        <begin position="50"/>
        <end position="65"/>
    </location>
</feature>
<protein>
    <submittedName>
        <fullName evidence="2">Uncharacterized protein</fullName>
    </submittedName>
</protein>
<sequence length="745" mass="81859">MSETPNKAGQPARRKFAPVPIETTFERYRKDASQVVSVVPIVPTAELTPSPSPQPSPQPASPPPTLWTLDPSRLPLRRKETEKRRFAPQLIESSRRSRRAGDIGPATKPTDKTDITPYHNHIYAPKFRKKHRKVQSLARRESCDEETAGHVFEMLAREAEKRMLEDAALAAYPNSRARAGGAEHFVIREGSDDDSSDSRSRDMTDPRVLRTTRRSRRDSQSEDVGWALREMQEHHEQLNKVRAASVASGSPYIASGKEATSAAGPSAATPDMAFVSLPQPIQLDRIATIDLDRMSMESPPNDPIWTTTARQATQDSAIQPIGETFMPYIQEESINLPGISEGFRGIPSYARKLREAEGDLDDEDEDDLLQQSAAPIAPRSIGETGMPYVAPASSSDTKPATALPAEVGFSSDAAKQIPMDTGFRGRNAYAGYRNRDLFASERDVHKLRKKSPPMLGKDLVFPKCASPKQTKLEPEFLWTINDCMEKSHQDTSGQHGLWHGLCFSNDKNQAVVPIERPALLETPFPPSTPGDPFAHAFSLSVPGTVYSEPSHVDGAASATTAAAAAAAAGHANSHGLPHKNQEPKGLHMLAGLDERLRQEKAAAELEDNIAAEFTDRFVTQVYNYLSLGYPSMAWSYDDELSKISRISVDDLEQDDSSSSSDSLAPGSFSSGGSDAKGHISLDEDDKNADQKGETGENGASYNHDSCPRWRALKIYIYEWARQHPDLNAISPLAWGMRERRGSWGV</sequence>
<comment type="caution">
    <text evidence="2">The sequence shown here is derived from an EMBL/GenBank/DDBJ whole genome shotgun (WGS) entry which is preliminary data.</text>
</comment>
<gene>
    <name evidence="2" type="ORF">SBRCBS47491_009018</name>
</gene>
<evidence type="ECO:0000256" key="1">
    <source>
        <dbReference type="SAM" id="MobiDB-lite"/>
    </source>
</evidence>
<evidence type="ECO:0000313" key="2">
    <source>
        <dbReference type="EMBL" id="CAK7234638.1"/>
    </source>
</evidence>
<feature type="compositionally biased region" description="Basic and acidic residues" evidence="1">
    <location>
        <begin position="675"/>
        <end position="694"/>
    </location>
</feature>
<feature type="region of interest" description="Disordered" evidence="1">
    <location>
        <begin position="1"/>
        <end position="20"/>
    </location>
</feature>
<dbReference type="Proteomes" id="UP001642406">
    <property type="component" value="Unassembled WGS sequence"/>
</dbReference>
<dbReference type="EMBL" id="CAWUHC010000130">
    <property type="protein sequence ID" value="CAK7234638.1"/>
    <property type="molecule type" value="Genomic_DNA"/>
</dbReference>
<feature type="compositionally biased region" description="Low complexity" evidence="1">
    <location>
        <begin position="656"/>
        <end position="670"/>
    </location>
</feature>
<accession>A0ABP0CRJ3</accession>
<evidence type="ECO:0000313" key="3">
    <source>
        <dbReference type="Proteomes" id="UP001642406"/>
    </source>
</evidence>
<keyword evidence="3" id="KW-1185">Reference proteome</keyword>